<feature type="domain" description="Zinc finger LSD1-type" evidence="10">
    <location>
        <begin position="737"/>
        <end position="760"/>
    </location>
</feature>
<evidence type="ECO:0000313" key="13">
    <source>
        <dbReference type="EMBL" id="KAG6469477.1"/>
    </source>
</evidence>
<feature type="signal peptide" evidence="9">
    <location>
        <begin position="1"/>
        <end position="26"/>
    </location>
</feature>
<feature type="region of interest" description="Disordered" evidence="8">
    <location>
        <begin position="373"/>
        <end position="470"/>
    </location>
</feature>
<evidence type="ECO:0000256" key="4">
    <source>
        <dbReference type="ARBA" id="ARBA00022968"/>
    </source>
</evidence>
<feature type="domain" description="Zinc finger LSD1-type" evidence="10">
    <location>
        <begin position="693"/>
        <end position="717"/>
    </location>
</feature>
<evidence type="ECO:0000256" key="6">
    <source>
        <dbReference type="ARBA" id="ARBA00023034"/>
    </source>
</evidence>
<keyword evidence="6" id="KW-0333">Golgi apparatus</keyword>
<keyword evidence="9" id="KW-0732">Signal</keyword>
<evidence type="ECO:0000259" key="11">
    <source>
        <dbReference type="Pfam" id="PF13839"/>
    </source>
</evidence>
<feature type="domain" description="Trichome birefringence-like C-terminal" evidence="11">
    <location>
        <begin position="105"/>
        <end position="367"/>
    </location>
</feature>
<dbReference type="Pfam" id="PF06943">
    <property type="entry name" value="zf-LSD1"/>
    <property type="match status" value="2"/>
</dbReference>
<evidence type="ECO:0000256" key="8">
    <source>
        <dbReference type="SAM" id="MobiDB-lite"/>
    </source>
</evidence>
<evidence type="ECO:0000259" key="10">
    <source>
        <dbReference type="Pfam" id="PF06943"/>
    </source>
</evidence>
<comment type="subcellular location">
    <subcellularLocation>
        <location evidence="1">Golgi apparatus membrane</location>
        <topology evidence="1">Single-pass type II membrane protein</topology>
    </subcellularLocation>
</comment>
<feature type="region of interest" description="Disordered" evidence="8">
    <location>
        <begin position="815"/>
        <end position="845"/>
    </location>
</feature>
<protein>
    <recommendedName>
        <fullName evidence="15">Trichome birefringence-like N-terminal domain-containing protein</fullName>
    </recommendedName>
</protein>
<name>A0A8J5C725_ZINOF</name>
<evidence type="ECO:0000256" key="5">
    <source>
        <dbReference type="ARBA" id="ARBA00022989"/>
    </source>
</evidence>
<accession>A0A8J5C725</accession>
<feature type="domain" description="Trichome birefringence-like N-terminal" evidence="12">
    <location>
        <begin position="52"/>
        <end position="103"/>
    </location>
</feature>
<feature type="chain" id="PRO_5035238051" description="Trichome birefringence-like N-terminal domain-containing protein" evidence="9">
    <location>
        <begin position="27"/>
        <end position="1007"/>
    </location>
</feature>
<dbReference type="EMBL" id="JACMSC010000022">
    <property type="protein sequence ID" value="KAG6469477.1"/>
    <property type="molecule type" value="Genomic_DNA"/>
</dbReference>
<comment type="caution">
    <text evidence="13">The sequence shown here is derived from an EMBL/GenBank/DDBJ whole genome shotgun (WGS) entry which is preliminary data.</text>
</comment>
<feature type="region of interest" description="Disordered" evidence="8">
    <location>
        <begin position="281"/>
        <end position="306"/>
    </location>
</feature>
<dbReference type="PANTHER" id="PTHR32285">
    <property type="entry name" value="PROTEIN TRICHOME BIREFRINGENCE-LIKE 9-RELATED"/>
    <property type="match status" value="1"/>
</dbReference>
<dbReference type="AlphaFoldDB" id="A0A8J5C725"/>
<dbReference type="InterPro" id="IPR025846">
    <property type="entry name" value="TBL_N"/>
</dbReference>
<evidence type="ECO:0000313" key="14">
    <source>
        <dbReference type="Proteomes" id="UP000734854"/>
    </source>
</evidence>
<comment type="similarity">
    <text evidence="2">Belongs to the PC-esterase family. TBL subfamily.</text>
</comment>
<dbReference type="Pfam" id="PF13839">
    <property type="entry name" value="PC-Esterase"/>
    <property type="match status" value="1"/>
</dbReference>
<evidence type="ECO:0000256" key="3">
    <source>
        <dbReference type="ARBA" id="ARBA00022692"/>
    </source>
</evidence>
<keyword evidence="14" id="KW-1185">Reference proteome</keyword>
<dbReference type="Pfam" id="PF14416">
    <property type="entry name" value="PMR5N"/>
    <property type="match status" value="1"/>
</dbReference>
<dbReference type="GO" id="GO:0000139">
    <property type="term" value="C:Golgi membrane"/>
    <property type="evidence" value="ECO:0007669"/>
    <property type="project" value="UniProtKB-SubCell"/>
</dbReference>
<evidence type="ECO:0000256" key="7">
    <source>
        <dbReference type="ARBA" id="ARBA00023136"/>
    </source>
</evidence>
<organism evidence="13 14">
    <name type="scientific">Zingiber officinale</name>
    <name type="common">Ginger</name>
    <name type="synonym">Amomum zingiber</name>
    <dbReference type="NCBI Taxonomy" id="94328"/>
    <lineage>
        <taxon>Eukaryota</taxon>
        <taxon>Viridiplantae</taxon>
        <taxon>Streptophyta</taxon>
        <taxon>Embryophyta</taxon>
        <taxon>Tracheophyta</taxon>
        <taxon>Spermatophyta</taxon>
        <taxon>Magnoliopsida</taxon>
        <taxon>Liliopsida</taxon>
        <taxon>Zingiberales</taxon>
        <taxon>Zingiberaceae</taxon>
        <taxon>Zingiber</taxon>
    </lineage>
</organism>
<evidence type="ECO:0000259" key="12">
    <source>
        <dbReference type="Pfam" id="PF14416"/>
    </source>
</evidence>
<sequence>MGNRAPSTFLLCFGAVLSLLLSATASLHPDGANGFAAAMTAKGRRTRATGVSCNLFQGSWVYDESYPAYDSSTCPFIDPEFDCQRYGRPDKDYLKYRWSPDFCSLPRFNGLDFLTKHRGKKIMFVGDSLSQNQWLSLACMLHAAVPDAETSFRNSAPLSTITFQEYGVSVMRYHTTYLVDVVKEPVGRVLKLESIQSGSAWTAADVLIFNTWHWWTHKGKSQPWDYIEYGGKMYKDMDRLEAFGKGLTTWARWVDSNVNPATTRVFFQGISPTHYQAKEWGGAGTKDCDKQTQPVSGSSYPGGPEPAQSVVKSVLSGVSKPVFLLDVTLLSQLRKDGHPSAYSGDHEGMDCSHWCLAGVPDTWNQILDPVGGVPPGWEGKASTCRTSEGDPMGGEDDEIPPGWEMKDGNSDRDPPGGDCASARVGGDEDALPVLKARGRRSMVDPDGGDRPPGWEAVARASAHDEYSTPGWNSLGRCSMIGQVQDAAAPHLKPMPKHSGCSSEDDGRPGRREAKEMNDEDEDVPPGWEPKERDSISGEDEDVPPGWEPKEKALMSDADEDVPPGWAPKARDSMDVTDEDVPPGWAPKERDTVSGAAVAEAPHHPMCYPDDDIPFGRGPKEKDPVAGPDEDPPGWESVERNPVSGRDGDAPLGRKPKEMDLVTISSEEAPPSFEVAAEPQPPPVQSPEMGQMACGNCRQLLSYARGAIYVQCACCQTINLVLEETVLSVAHQVGNVKCGKCSVLLMYPYGAPSVRCSCCCCVTKIGEDNIRPPVSVQQGRLHHMGSTSKGMKGSGAVTVASTVITAAASYSTASLSDAKPHAPSCQELASRQEQQRRRPPSASTEERFAPRFDGLRFVETLFGQRSTNFHSLFAEGNYFDSDPMTVELVENRHSSSIPLSQSWLMDHVKGLPLPTIKETLVGSLLRRATMAFRLQAYFTILVLLLLFETSSCMMPLIRSRECGTQHSYMMTKYVHMRRALQEFILDYENGGPNPKHDRKKGKPGGKGP</sequence>
<dbReference type="InterPro" id="IPR005735">
    <property type="entry name" value="Znf_LSD1"/>
</dbReference>
<keyword evidence="7" id="KW-0472">Membrane</keyword>
<evidence type="ECO:0008006" key="15">
    <source>
        <dbReference type="Google" id="ProtNLM"/>
    </source>
</evidence>
<dbReference type="GO" id="GO:1990538">
    <property type="term" value="F:xylan O-acetyltransferase activity"/>
    <property type="evidence" value="ECO:0007669"/>
    <property type="project" value="UniProtKB-ARBA"/>
</dbReference>
<keyword evidence="5" id="KW-1133">Transmembrane helix</keyword>
<dbReference type="PANTHER" id="PTHR32285:SF42">
    <property type="entry name" value="PROTEIN TRICHOME BIREFRINGENCE-LIKE 37"/>
    <property type="match status" value="1"/>
</dbReference>
<evidence type="ECO:0000256" key="1">
    <source>
        <dbReference type="ARBA" id="ARBA00004323"/>
    </source>
</evidence>
<evidence type="ECO:0000256" key="2">
    <source>
        <dbReference type="ARBA" id="ARBA00007727"/>
    </source>
</evidence>
<keyword evidence="3" id="KW-0812">Transmembrane</keyword>
<evidence type="ECO:0000256" key="9">
    <source>
        <dbReference type="SAM" id="SignalP"/>
    </source>
</evidence>
<reference evidence="13 14" key="1">
    <citation type="submission" date="2020-08" db="EMBL/GenBank/DDBJ databases">
        <title>Plant Genome Project.</title>
        <authorList>
            <person name="Zhang R.-G."/>
        </authorList>
    </citation>
    <scope>NUCLEOTIDE SEQUENCE [LARGE SCALE GENOMIC DNA]</scope>
    <source>
        <tissue evidence="13">Rhizome</tissue>
    </source>
</reference>
<feature type="compositionally biased region" description="Basic residues" evidence="8">
    <location>
        <begin position="995"/>
        <end position="1007"/>
    </location>
</feature>
<proteinExistence type="inferred from homology"/>
<dbReference type="Proteomes" id="UP000734854">
    <property type="component" value="Unassembled WGS sequence"/>
</dbReference>
<keyword evidence="4" id="KW-0735">Signal-anchor</keyword>
<dbReference type="InterPro" id="IPR026057">
    <property type="entry name" value="TBL_C"/>
</dbReference>
<dbReference type="InterPro" id="IPR029962">
    <property type="entry name" value="TBL"/>
</dbReference>
<feature type="region of interest" description="Disordered" evidence="8">
    <location>
        <begin position="490"/>
        <end position="655"/>
    </location>
</feature>
<feature type="region of interest" description="Disordered" evidence="8">
    <location>
        <begin position="986"/>
        <end position="1007"/>
    </location>
</feature>
<gene>
    <name evidence="13" type="ORF">ZIOFF_074199</name>
</gene>
<feature type="compositionally biased region" description="Basic and acidic residues" evidence="8">
    <location>
        <begin position="404"/>
        <end position="415"/>
    </location>
</feature>
<dbReference type="NCBIfam" id="TIGR01053">
    <property type="entry name" value="LSD1"/>
    <property type="match status" value="2"/>
</dbReference>
<feature type="compositionally biased region" description="Basic and acidic residues" evidence="8">
    <location>
        <begin position="504"/>
        <end position="516"/>
    </location>
</feature>